<sequence length="1819" mass="211155">MSIINRQVMMKKHEDGINGIEETYSYPSNESVSSYSMRSPIRSSRSSSLRSRRSLSSRSSISSQSRYRGQNFEKQKIINEFLKYLNREHKEPEKELYEDDLLDEIKNYKPPRVITENEYFEKMILSKYMDVFNVDNFFSKNKEKFFALLSKERVRRKPNLNKQFRSPVSSEKHAPLKGGSNSLTIRGDDFLKYLHIYDAKHDFSDKAIIIKDYIKNKFKNFNEPSTHLNLPGFKKDYEDLFNNSNDYEENILKYVIENIKELVSDISDDNANIMYIDVDLNAIPQNYVYRDDINPTIKSTVNLDYQTLAEVIKTFYNFEDKQKEDIGYLYDTVVKTHSKLDEFVKNLTTKILNLFSTQLYPFENAYDPHSSTDIVFPTPADVVNFKQITDINFNQLKVANKEYLSAIRDITREHLGFNVFELGGIQYLNIEFKHLKIQEIHKLRLKTTHQSVYNYFNLNNIYSQLNAGHTSLECGIHKDIIFHGDNNNLNICYYKSFNSIGLLKECMVAILEDTSATVDLFINNFFKPAVSTSLNADSSKWLLYMIVLYLTIILSATTPVMNINSIKNRIMDILLDLKKSGDWAQSLFCLEYNRIYKDQKECFFVSGDKLSATRSILNGNVKTITATDYINLSNTKDKNKRCILTLFNSSRKLTFSDLNILIEKSVFETTEAFKFSTFDRTNIIDKFKKNHADNNGTLLKEDNINYDYFWYFMIVIIYQMRIYNNCYSVFRVDYTGADENSLDCVKLPFERQRFEINKGNEGDPNSRAWKEKNVHNYNNFFNTNTKYQIQQLNNAIFNASAIGNIGDLFKIIDEDISGKYNENLDEKYINDITSMFNTIYGLKKPVPNYNMTTKNLYGYLKDIYKNNKDIITASNINIVKFFKKLCNLNKLCQILYIDHYTKHFDNIEKLSRAIDTREQIVLISNEITELALDPDDMDPDNNKEINDKYNEIDRLLIAINVKPPIRDGIIEAETAETEPDTELTKTSNYYTEPAKTILKDIIDIFYDKVCVLIHTLQDISINIGNESYLPSLKMLVKADKLLQTTIHNYTSIEHKLVDIETAVDNLYKPNPLLGATIKENLILQISSFNRDGIDFFNLDLKIKEVFDDYLNIYKQTIDKYPALNIDSSPIMIPQLKADFLKFQIPDTKAFIKYIQTEFNEKFNMNSKFYTYLKRLINRSKDESNIESMIASLASATAAPAPQPKPGKKSKTAATTTSTIAPVSQQAIDNAKKQFNENTEYKKTEKTIPIVFGNKPPLPPGEIMQLNECLAVLENNIAIINLYQPAANPDSITIDDHLKNAQTIINNLIKCVEAYDIIIHYYDKPKNLSDLNKNAINPADLKIREILSLTMSEELFKYFNTEILYYNPSLNINNPQDADNLKESIKALLMTEKIDDYFKDLHTKNSTKITLGPFHKNILDKIKKYKDKYEIIKANLQYIYKLKPEIITKNFGDITEKAIETLDIPTVFKDYKILFADKLNKLDPENKDNLAFSKKVARERVKPDDVINHHLWYADERTVNSIYRLIVNNEGLKNNIPETDALKLGNQAIIREMFNPKINSNDLNDYFKDLAFIMNLQNVLKSFIDKSYKNLHDISNFIGINKNLTINKFLNEKYIKYNNYYNNDKYKLITVFGKYVSIMGLKKIERLLKNPNKSDDMYGFNNIFKQELLPDPYEKYSTISRTFDIISGLTKSKVKTNTTVTKIEDFRKTFNNYNKIKYEVLELSHQPDIVEYFDYIRDNYIMSDDIKKTINTFIDGGIPAEEPLPVADVIPQGLATVLQSRAVSQAQKPIIEQPPIIIEQPIVEQPPPKRKKPMYGCIIS</sequence>
<feature type="region of interest" description="Disordered" evidence="1">
    <location>
        <begin position="1196"/>
        <end position="1216"/>
    </location>
</feature>
<proteinExistence type="predicted"/>
<feature type="region of interest" description="Disordered" evidence="1">
    <location>
        <begin position="28"/>
        <end position="68"/>
    </location>
</feature>
<accession>A0A6C0LHF8</accession>
<name>A0A6C0LHF8_9ZZZZ</name>
<feature type="compositionally biased region" description="Low complexity" evidence="1">
    <location>
        <begin position="28"/>
        <end position="49"/>
    </location>
</feature>
<evidence type="ECO:0000313" key="2">
    <source>
        <dbReference type="EMBL" id="QHU29445.1"/>
    </source>
</evidence>
<protein>
    <submittedName>
        <fullName evidence="2">Uncharacterized protein</fullName>
    </submittedName>
</protein>
<feature type="compositionally biased region" description="Low complexity" evidence="1">
    <location>
        <begin position="56"/>
        <end position="68"/>
    </location>
</feature>
<reference evidence="2" key="1">
    <citation type="journal article" date="2020" name="Nature">
        <title>Giant virus diversity and host interactions through global metagenomics.</title>
        <authorList>
            <person name="Schulz F."/>
            <person name="Roux S."/>
            <person name="Paez-Espino D."/>
            <person name="Jungbluth S."/>
            <person name="Walsh D.A."/>
            <person name="Denef V.J."/>
            <person name="McMahon K.D."/>
            <person name="Konstantinidis K.T."/>
            <person name="Eloe-Fadrosh E.A."/>
            <person name="Kyrpides N.C."/>
            <person name="Woyke T."/>
        </authorList>
    </citation>
    <scope>NUCLEOTIDE SEQUENCE</scope>
    <source>
        <strain evidence="2">GVMAG-M-3300027804-48</strain>
    </source>
</reference>
<evidence type="ECO:0000256" key="1">
    <source>
        <dbReference type="SAM" id="MobiDB-lite"/>
    </source>
</evidence>
<organism evidence="2">
    <name type="scientific">viral metagenome</name>
    <dbReference type="NCBI Taxonomy" id="1070528"/>
    <lineage>
        <taxon>unclassified sequences</taxon>
        <taxon>metagenomes</taxon>
        <taxon>organismal metagenomes</taxon>
    </lineage>
</organism>
<dbReference type="EMBL" id="MN740489">
    <property type="protein sequence ID" value="QHU29445.1"/>
    <property type="molecule type" value="Genomic_DNA"/>
</dbReference>